<dbReference type="Pfam" id="PF00892">
    <property type="entry name" value="EamA"/>
    <property type="match status" value="1"/>
</dbReference>
<evidence type="ECO:0000259" key="3">
    <source>
        <dbReference type="Pfam" id="PF00892"/>
    </source>
</evidence>
<evidence type="ECO:0000313" key="8">
    <source>
        <dbReference type="EMBL" id="MTS51582.1"/>
    </source>
</evidence>
<dbReference type="EMBL" id="WMZR01000009">
    <property type="protein sequence ID" value="MTS51582.1"/>
    <property type="molecule type" value="Genomic_DNA"/>
</dbReference>
<dbReference type="PANTHER" id="PTHR22911:SF137">
    <property type="entry name" value="SOLUTE CARRIER FAMILY 35 MEMBER G2-RELATED"/>
    <property type="match status" value="1"/>
</dbReference>
<evidence type="ECO:0000313" key="11">
    <source>
        <dbReference type="Proteomes" id="UP000431913"/>
    </source>
</evidence>
<dbReference type="InterPro" id="IPR000620">
    <property type="entry name" value="EamA_dom"/>
</dbReference>
<feature type="transmembrane region" description="Helical" evidence="2">
    <location>
        <begin position="6"/>
        <end position="24"/>
    </location>
</feature>
<evidence type="ECO:0000313" key="4">
    <source>
        <dbReference type="EMBL" id="KJF41090.1"/>
    </source>
</evidence>
<accession>A0A0D8J286</accession>
<comment type="caution">
    <text evidence="4">The sequence shown here is derived from an EMBL/GenBank/DDBJ whole genome shotgun (WGS) entry which is preliminary data.</text>
</comment>
<dbReference type="Proteomes" id="UP000053433">
    <property type="component" value="Unassembled WGS sequence"/>
</dbReference>
<name>A0A0D8J286_9FIRM</name>
<dbReference type="GeneID" id="42855489"/>
<dbReference type="Proteomes" id="UP000449193">
    <property type="component" value="Unassembled WGS sequence"/>
</dbReference>
<feature type="transmembrane region" description="Helical" evidence="2">
    <location>
        <begin position="195"/>
        <end position="215"/>
    </location>
</feature>
<evidence type="ECO:0000313" key="10">
    <source>
        <dbReference type="Proteomes" id="UP000053433"/>
    </source>
</evidence>
<dbReference type="PATRIC" id="fig|1550024.3.peg.539"/>
<dbReference type="GO" id="GO:0016020">
    <property type="term" value="C:membrane"/>
    <property type="evidence" value="ECO:0007669"/>
    <property type="project" value="InterPro"/>
</dbReference>
<proteinExistence type="inferred from homology"/>
<keyword evidence="9" id="KW-1185">Reference proteome</keyword>
<dbReference type="Proteomes" id="UP000472755">
    <property type="component" value="Unassembled WGS sequence"/>
</dbReference>
<evidence type="ECO:0000256" key="1">
    <source>
        <dbReference type="ARBA" id="ARBA00007362"/>
    </source>
</evidence>
<gene>
    <name evidence="5" type="ORF">ASJ35_12710</name>
    <name evidence="6" type="ORF">FYJ76_08740</name>
    <name evidence="8" type="ORF">GMD52_08510</name>
    <name evidence="7" type="ORF">GMD59_00130</name>
    <name evidence="4" type="ORF">TQ39_02415</name>
</gene>
<dbReference type="EMBL" id="LMUA01000018">
    <property type="protein sequence ID" value="KUE75628.1"/>
    <property type="molecule type" value="Genomic_DNA"/>
</dbReference>
<dbReference type="EMBL" id="WMZU01000001">
    <property type="protein sequence ID" value="MTS25696.1"/>
    <property type="molecule type" value="Genomic_DNA"/>
</dbReference>
<keyword evidence="2" id="KW-0472">Membrane</keyword>
<dbReference type="Proteomes" id="UP000431913">
    <property type="component" value="Unassembled WGS sequence"/>
</dbReference>
<dbReference type="Proteomes" id="UP000032483">
    <property type="component" value="Unassembled WGS sequence"/>
</dbReference>
<dbReference type="AlphaFoldDB" id="A0A0D8J286"/>
<dbReference type="EMBL" id="JXXK01000002">
    <property type="protein sequence ID" value="KJF41090.1"/>
    <property type="molecule type" value="Genomic_DNA"/>
</dbReference>
<evidence type="ECO:0000313" key="6">
    <source>
        <dbReference type="EMBL" id="MST92023.1"/>
    </source>
</evidence>
<feature type="domain" description="EamA" evidence="3">
    <location>
        <begin position="2"/>
        <end position="134"/>
    </location>
</feature>
<dbReference type="EMBL" id="VUNJ01000007">
    <property type="protein sequence ID" value="MST92023.1"/>
    <property type="molecule type" value="Genomic_DNA"/>
</dbReference>
<reference evidence="12 13" key="3">
    <citation type="journal article" date="2019" name="Nat. Med.">
        <title>A library of human gut bacterial isolates paired with longitudinal multiomics data enables mechanistic microbiome research.</title>
        <authorList>
            <person name="Poyet M."/>
            <person name="Groussin M."/>
            <person name="Gibbons S.M."/>
            <person name="Avila-Pacheco J."/>
            <person name="Jiang X."/>
            <person name="Kearney S.M."/>
            <person name="Perrotta A.R."/>
            <person name="Berdy B."/>
            <person name="Zhao S."/>
            <person name="Lieberman T.D."/>
            <person name="Swanson P.K."/>
            <person name="Smith M."/>
            <person name="Roesemann S."/>
            <person name="Alexander J.E."/>
            <person name="Rich S.A."/>
            <person name="Livny J."/>
            <person name="Vlamakis H."/>
            <person name="Clish C."/>
            <person name="Bullock K."/>
            <person name="Deik A."/>
            <person name="Scott J."/>
            <person name="Pierce K.A."/>
            <person name="Xavier R.J."/>
            <person name="Alm E.J."/>
        </authorList>
    </citation>
    <scope>NUCLEOTIDE SEQUENCE [LARGE SCALE GENOMIC DNA]</scope>
    <source>
        <strain evidence="7 13">BIOML-A4</strain>
        <strain evidence="8 12">BIOML-A7</strain>
    </source>
</reference>
<accession>A0A0W7TP63</accession>
<protein>
    <submittedName>
        <fullName evidence="6">EamA family transporter</fullName>
    </submittedName>
    <submittedName>
        <fullName evidence="4">Membrane protein</fullName>
    </submittedName>
</protein>
<feature type="transmembrane region" description="Helical" evidence="2">
    <location>
        <begin position="66"/>
        <end position="84"/>
    </location>
</feature>
<organism evidence="4 9">
    <name type="scientific">Ruthenibacterium lactatiformans</name>
    <dbReference type="NCBI Taxonomy" id="1550024"/>
    <lineage>
        <taxon>Bacteria</taxon>
        <taxon>Bacillati</taxon>
        <taxon>Bacillota</taxon>
        <taxon>Clostridia</taxon>
        <taxon>Eubacteriales</taxon>
        <taxon>Oscillospiraceae</taxon>
        <taxon>Ruthenibacterium</taxon>
    </lineage>
</organism>
<evidence type="ECO:0000313" key="7">
    <source>
        <dbReference type="EMBL" id="MTS25696.1"/>
    </source>
</evidence>
<feature type="transmembrane region" description="Helical" evidence="2">
    <location>
        <begin position="91"/>
        <end position="111"/>
    </location>
</feature>
<reference evidence="4" key="1">
    <citation type="submission" date="2015-02" db="EMBL/GenBank/DDBJ databases">
        <title>A novel member of the family Ruminococcaceae isolated from human feces.</title>
        <authorList>
            <person name="Shkoporov A.N."/>
            <person name="Chaplin A.V."/>
            <person name="Motuzova O.V."/>
            <person name="Kafarskaia L.I."/>
            <person name="Khokhlova E.V."/>
            <person name="Efimov B.A."/>
        </authorList>
    </citation>
    <scope>NUCLEOTIDE SEQUENCE [LARGE SCALE GENOMIC DNA]</scope>
    <source>
        <strain evidence="4">585-1</strain>
    </source>
</reference>
<evidence type="ECO:0000313" key="5">
    <source>
        <dbReference type="EMBL" id="KUE75628.1"/>
    </source>
</evidence>
<feature type="transmembrane region" description="Helical" evidence="2">
    <location>
        <begin position="251"/>
        <end position="272"/>
    </location>
</feature>
<reference evidence="5 10" key="2">
    <citation type="submission" date="2015-10" db="EMBL/GenBank/DDBJ databases">
        <title>A novel member of the family Ruminococcaceae isolated from human faeces.</title>
        <authorList>
            <person name="Shkoporov A.N."/>
            <person name="Chaplin A.V."/>
            <person name="Motuzova O.V."/>
            <person name="Kafarskaia L.I."/>
            <person name="Efimov B.A."/>
        </authorList>
    </citation>
    <scope>NUCLEOTIDE SEQUENCE [LARGE SCALE GENOMIC DNA]</scope>
    <source>
        <strain evidence="5 10">668</strain>
    </source>
</reference>
<dbReference type="InterPro" id="IPR037185">
    <property type="entry name" value="EmrE-like"/>
</dbReference>
<evidence type="ECO:0000256" key="2">
    <source>
        <dbReference type="SAM" id="Phobius"/>
    </source>
</evidence>
<feature type="transmembrane region" description="Helical" evidence="2">
    <location>
        <begin position="157"/>
        <end position="175"/>
    </location>
</feature>
<feature type="transmembrane region" description="Helical" evidence="2">
    <location>
        <begin position="279"/>
        <end position="296"/>
    </location>
</feature>
<keyword evidence="2" id="KW-1133">Transmembrane helix</keyword>
<dbReference type="RefSeq" id="WP_009326014.1">
    <property type="nucleotide sequence ID" value="NZ_CAOJUJ010000001.1"/>
</dbReference>
<sequence length="297" mass="32410">MTWFILSLIAILFWSGSDLFSKLGSRPDDKYSHWKMVMAVGVVMGAHAFFLIATGTPFSISDIVTYLPASAMYILSMILGYAGLRYIELSISSPICNSSGAVAALLCFFILKETMSGLQFFAVALVCVGVFALSYIEKKQDDALRRREGDTPDKKHTRSFLAILFPILYCIIDGLGTFADALLLDTVIAEEQANIAYELTFLMMAVFAFVYVVIVKKQKISLPAEKPKLAAALCETAGQFAYVFAIGANAIVAAPMISSYCIMSLVWSRIFLKEKLSKAQYAVIAVAAVGIAILGME</sequence>
<keyword evidence="2" id="KW-0812">Transmembrane</keyword>
<feature type="transmembrane region" description="Helical" evidence="2">
    <location>
        <begin position="117"/>
        <end position="136"/>
    </location>
</feature>
<feature type="transmembrane region" description="Helical" evidence="2">
    <location>
        <begin position="36"/>
        <end position="60"/>
    </location>
</feature>
<comment type="similarity">
    <text evidence="1">Belongs to the EamA transporter family.</text>
</comment>
<evidence type="ECO:0000313" key="9">
    <source>
        <dbReference type="Proteomes" id="UP000032483"/>
    </source>
</evidence>
<dbReference type="SUPFAM" id="SSF103481">
    <property type="entry name" value="Multidrug resistance efflux transporter EmrE"/>
    <property type="match status" value="2"/>
</dbReference>
<reference evidence="6 11" key="4">
    <citation type="submission" date="2019-08" db="EMBL/GenBank/DDBJ databases">
        <title>In-depth cultivation of the pig gut microbiome towards novel bacterial diversity and tailored functional studies.</title>
        <authorList>
            <person name="Wylensek D."/>
            <person name="Hitch T.C.A."/>
            <person name="Clavel T."/>
        </authorList>
    </citation>
    <scope>NUCLEOTIDE SEQUENCE [LARGE SCALE GENOMIC DNA]</scope>
    <source>
        <strain evidence="6 11">WCA3-601-WT-6J</strain>
    </source>
</reference>
<dbReference type="Gene3D" id="1.10.3730.20">
    <property type="match status" value="1"/>
</dbReference>
<dbReference type="PANTHER" id="PTHR22911">
    <property type="entry name" value="ACYL-MALONYL CONDENSING ENZYME-RELATED"/>
    <property type="match status" value="1"/>
</dbReference>
<evidence type="ECO:0000313" key="12">
    <source>
        <dbReference type="Proteomes" id="UP000449193"/>
    </source>
</evidence>
<evidence type="ECO:0000313" key="13">
    <source>
        <dbReference type="Proteomes" id="UP000472755"/>
    </source>
</evidence>